<dbReference type="Gene3D" id="3.30.160.60">
    <property type="entry name" value="Classic Zinc Finger"/>
    <property type="match status" value="1"/>
</dbReference>
<feature type="domain" description="C2H2-type" evidence="2">
    <location>
        <begin position="285"/>
        <end position="312"/>
    </location>
</feature>
<keyword evidence="1" id="KW-0479">Metal-binding</keyword>
<keyword evidence="1" id="KW-0862">Zinc</keyword>
<organism evidence="3 4">
    <name type="scientific">Elaeophora elaphi</name>
    <dbReference type="NCBI Taxonomy" id="1147741"/>
    <lineage>
        <taxon>Eukaryota</taxon>
        <taxon>Metazoa</taxon>
        <taxon>Ecdysozoa</taxon>
        <taxon>Nematoda</taxon>
        <taxon>Chromadorea</taxon>
        <taxon>Rhabditida</taxon>
        <taxon>Spirurina</taxon>
        <taxon>Spiruromorpha</taxon>
        <taxon>Filarioidea</taxon>
        <taxon>Onchocercidae</taxon>
        <taxon>Elaeophora</taxon>
    </lineage>
</organism>
<protein>
    <submittedName>
        <fullName evidence="4">C2H2-type domain-containing protein</fullName>
    </submittedName>
</protein>
<evidence type="ECO:0000313" key="4">
    <source>
        <dbReference type="WBParaSite" id="EEL_0000995901-mRNA-1"/>
    </source>
</evidence>
<sequence>MDVEESEPLFNTKLTTNLKCTMKLREHGNKTTKHERGSVSSSCSHSTGTNLRLFGTKNREMIKPTSLNVPFDEDVTSHVLSFKCSFCDAYIFTLQSFIIHLKSSHSNEDISQILNDHFRSCITSVEKEKVVIVAYAFPHQDVDLCWNINDDASSNSDASLCSPKSINCCRDLEYEEQEASNDGPASTVTSGTISVEDDSLISTEITSNTRRWNISILEIVKMLDKKILDDAQLMESLSQGVPDFSTSQTFSLDETKDYASNIVPTLLTENTRRRQMSSFEKMMALTCQKCGQKFKNRCMLTRHAIEHKRANNPYRCTVDGCLDSYAEKRKYAFIDKLNNIRICFCNKLTYCLFYWSFECRYFLIISISYYID</sequence>
<evidence type="ECO:0000313" key="3">
    <source>
        <dbReference type="Proteomes" id="UP000050640"/>
    </source>
</evidence>
<dbReference type="InterPro" id="IPR013087">
    <property type="entry name" value="Znf_C2H2_type"/>
</dbReference>
<dbReference type="GO" id="GO:0008270">
    <property type="term" value="F:zinc ion binding"/>
    <property type="evidence" value="ECO:0007669"/>
    <property type="project" value="UniProtKB-KW"/>
</dbReference>
<evidence type="ECO:0000256" key="1">
    <source>
        <dbReference type="PROSITE-ProRule" id="PRU00042"/>
    </source>
</evidence>
<dbReference type="STRING" id="1147741.A0A0R3S590"/>
<dbReference type="PROSITE" id="PS00028">
    <property type="entry name" value="ZINC_FINGER_C2H2_1"/>
    <property type="match status" value="2"/>
</dbReference>
<evidence type="ECO:0000259" key="2">
    <source>
        <dbReference type="PROSITE" id="PS50157"/>
    </source>
</evidence>
<keyword evidence="3" id="KW-1185">Reference proteome</keyword>
<accession>A0A0R3S590</accession>
<proteinExistence type="predicted"/>
<name>A0A0R3S590_9BILA</name>
<dbReference type="Proteomes" id="UP000050640">
    <property type="component" value="Unplaced"/>
</dbReference>
<dbReference type="PROSITE" id="PS50157">
    <property type="entry name" value="ZINC_FINGER_C2H2_2"/>
    <property type="match status" value="1"/>
</dbReference>
<dbReference type="AlphaFoldDB" id="A0A0R3S590"/>
<keyword evidence="1" id="KW-0863">Zinc-finger</keyword>
<dbReference type="WBParaSite" id="EEL_0000995901-mRNA-1">
    <property type="protein sequence ID" value="EEL_0000995901-mRNA-1"/>
    <property type="gene ID" value="EEL_0000995901"/>
</dbReference>
<reference evidence="4" key="1">
    <citation type="submission" date="2017-02" db="UniProtKB">
        <authorList>
            <consortium name="WormBaseParasite"/>
        </authorList>
    </citation>
    <scope>IDENTIFICATION</scope>
</reference>
<dbReference type="SMART" id="SM00355">
    <property type="entry name" value="ZnF_C2H2"/>
    <property type="match status" value="2"/>
</dbReference>